<protein>
    <submittedName>
        <fullName evidence="4">GTP 3',8-cyclase 2</fullName>
        <ecNumber evidence="4">4.1.99.22</ecNumber>
    </submittedName>
</protein>
<dbReference type="GO" id="GO:0061799">
    <property type="term" value="F:cyclic pyranopterin monophosphate synthase activity"/>
    <property type="evidence" value="ECO:0007669"/>
    <property type="project" value="TreeGrafter"/>
</dbReference>
<dbReference type="Pfam" id="PF06463">
    <property type="entry name" value="Mob_synth_C"/>
    <property type="match status" value="1"/>
</dbReference>
<keyword evidence="1" id="KW-0501">Molybdenum cofactor biosynthesis</keyword>
<evidence type="ECO:0000256" key="2">
    <source>
        <dbReference type="SAM" id="MobiDB-lite"/>
    </source>
</evidence>
<keyword evidence="4" id="KW-0456">Lyase</keyword>
<dbReference type="EMBL" id="VSSQ01071487">
    <property type="protein sequence ID" value="MPN23084.1"/>
    <property type="molecule type" value="Genomic_DNA"/>
</dbReference>
<dbReference type="Gene3D" id="3.20.20.70">
    <property type="entry name" value="Aldolase class I"/>
    <property type="match status" value="1"/>
</dbReference>
<dbReference type="InterPro" id="IPR058240">
    <property type="entry name" value="rSAM_sf"/>
</dbReference>
<evidence type="ECO:0000259" key="3">
    <source>
        <dbReference type="Pfam" id="PF06463"/>
    </source>
</evidence>
<dbReference type="InterPro" id="IPR050105">
    <property type="entry name" value="MoCo_biosynth_MoaA/MoaC"/>
</dbReference>
<proteinExistence type="predicted"/>
<comment type="caution">
    <text evidence="4">The sequence shown here is derived from an EMBL/GenBank/DDBJ whole genome shotgun (WGS) entry which is preliminary data.</text>
</comment>
<dbReference type="AlphaFoldDB" id="A0A645GGS9"/>
<organism evidence="4">
    <name type="scientific">bioreactor metagenome</name>
    <dbReference type="NCBI Taxonomy" id="1076179"/>
    <lineage>
        <taxon>unclassified sequences</taxon>
        <taxon>metagenomes</taxon>
        <taxon>ecological metagenomes</taxon>
    </lineage>
</organism>
<gene>
    <name evidence="4" type="primary">moaA2_3</name>
    <name evidence="4" type="ORF">SDC9_170469</name>
</gene>
<sequence>MATLYRLPGARGCVGLISPMSRCFCADCNRIRVTADGKLKGCLHSNEEIDLKNKTDDELKILIAQGISQKPAHHRLHERPGESRRSMNQIGG</sequence>
<reference evidence="4" key="1">
    <citation type="submission" date="2019-08" db="EMBL/GenBank/DDBJ databases">
        <authorList>
            <person name="Kucharzyk K."/>
            <person name="Murdoch R.W."/>
            <person name="Higgins S."/>
            <person name="Loffler F."/>
        </authorList>
    </citation>
    <scope>NUCLEOTIDE SEQUENCE</scope>
</reference>
<name>A0A645GGS9_9ZZZZ</name>
<dbReference type="PANTHER" id="PTHR22960">
    <property type="entry name" value="MOLYBDOPTERIN COFACTOR SYNTHESIS PROTEIN A"/>
    <property type="match status" value="1"/>
</dbReference>
<evidence type="ECO:0000256" key="1">
    <source>
        <dbReference type="ARBA" id="ARBA00023150"/>
    </source>
</evidence>
<dbReference type="PANTHER" id="PTHR22960:SF0">
    <property type="entry name" value="MOLYBDENUM COFACTOR BIOSYNTHESIS PROTEIN 1"/>
    <property type="match status" value="1"/>
</dbReference>
<dbReference type="SUPFAM" id="SSF102114">
    <property type="entry name" value="Radical SAM enzymes"/>
    <property type="match status" value="1"/>
</dbReference>
<dbReference type="GO" id="GO:0051539">
    <property type="term" value="F:4 iron, 4 sulfur cluster binding"/>
    <property type="evidence" value="ECO:0007669"/>
    <property type="project" value="UniProtKB-KW"/>
</dbReference>
<feature type="domain" description="Molybdenum cofactor biosynthesis protein A-like twitch" evidence="3">
    <location>
        <begin position="2"/>
        <end position="75"/>
    </location>
</feature>
<dbReference type="GO" id="GO:0061798">
    <property type="term" value="F:GTP 3',8'-cyclase activity"/>
    <property type="evidence" value="ECO:0007669"/>
    <property type="project" value="UniProtKB-EC"/>
</dbReference>
<dbReference type="InterPro" id="IPR010505">
    <property type="entry name" value="MoaA_twitch"/>
</dbReference>
<dbReference type="InterPro" id="IPR013785">
    <property type="entry name" value="Aldolase_TIM"/>
</dbReference>
<dbReference type="GO" id="GO:0006777">
    <property type="term" value="P:Mo-molybdopterin cofactor biosynthetic process"/>
    <property type="evidence" value="ECO:0007669"/>
    <property type="project" value="UniProtKB-KW"/>
</dbReference>
<accession>A0A645GGS9</accession>
<dbReference type="EC" id="4.1.99.22" evidence="4"/>
<dbReference type="CDD" id="cd21117">
    <property type="entry name" value="Twitch_MoaA"/>
    <property type="match status" value="1"/>
</dbReference>
<feature type="region of interest" description="Disordered" evidence="2">
    <location>
        <begin position="70"/>
        <end position="92"/>
    </location>
</feature>
<evidence type="ECO:0000313" key="4">
    <source>
        <dbReference type="EMBL" id="MPN23084.1"/>
    </source>
</evidence>